<proteinExistence type="predicted"/>
<comment type="caution">
    <text evidence="1">The sequence shown here is derived from an EMBL/GenBank/DDBJ whole genome shotgun (WGS) entry which is preliminary data.</text>
</comment>
<accession>A0AAV0WRW7</accession>
<gene>
    <name evidence="1" type="ORF">MEUPH1_LOCUS13978</name>
</gene>
<evidence type="ECO:0000313" key="1">
    <source>
        <dbReference type="EMBL" id="CAI6358468.1"/>
    </source>
</evidence>
<evidence type="ECO:0000313" key="2">
    <source>
        <dbReference type="Proteomes" id="UP001160148"/>
    </source>
</evidence>
<keyword evidence="2" id="KW-1185">Reference proteome</keyword>
<dbReference type="Proteomes" id="UP001160148">
    <property type="component" value="Unassembled WGS sequence"/>
</dbReference>
<protein>
    <submittedName>
        <fullName evidence="1">Uncharacterized protein</fullName>
    </submittedName>
</protein>
<dbReference type="EMBL" id="CARXXK010000002">
    <property type="protein sequence ID" value="CAI6358468.1"/>
    <property type="molecule type" value="Genomic_DNA"/>
</dbReference>
<name>A0AAV0WRW7_9HEMI</name>
<organism evidence="1 2">
    <name type="scientific">Macrosiphum euphorbiae</name>
    <name type="common">potato aphid</name>
    <dbReference type="NCBI Taxonomy" id="13131"/>
    <lineage>
        <taxon>Eukaryota</taxon>
        <taxon>Metazoa</taxon>
        <taxon>Ecdysozoa</taxon>
        <taxon>Arthropoda</taxon>
        <taxon>Hexapoda</taxon>
        <taxon>Insecta</taxon>
        <taxon>Pterygota</taxon>
        <taxon>Neoptera</taxon>
        <taxon>Paraneoptera</taxon>
        <taxon>Hemiptera</taxon>
        <taxon>Sternorrhyncha</taxon>
        <taxon>Aphidomorpha</taxon>
        <taxon>Aphidoidea</taxon>
        <taxon>Aphididae</taxon>
        <taxon>Macrosiphini</taxon>
        <taxon>Macrosiphum</taxon>
    </lineage>
</organism>
<reference evidence="1 2" key="1">
    <citation type="submission" date="2023-01" db="EMBL/GenBank/DDBJ databases">
        <authorList>
            <person name="Whitehead M."/>
        </authorList>
    </citation>
    <scope>NUCLEOTIDE SEQUENCE [LARGE SCALE GENOMIC DNA]</scope>
</reference>
<sequence>MDEISENVLIEDNLTAQQPTLLWNDDYFLSIAPGEYKRPVSILMDKHAEELSFPTIYEDKFRIYRDSVTVTPFMQATSELRLTDRRATDKQHILYIAAKITRLRVSKYVSVAFKHIGQGTSITKETIQSEGYINYCLETNLAFLRCIPNSAWFWTNRKKDHFAMIS</sequence>
<dbReference type="AlphaFoldDB" id="A0AAV0WRW7"/>